<dbReference type="Proteomes" id="UP000302163">
    <property type="component" value="Chromosome"/>
</dbReference>
<accession>A0A4P8YHU6</accession>
<dbReference type="RefSeq" id="WP_138096170.1">
    <property type="nucleotide sequence ID" value="NZ_CP040428.1"/>
</dbReference>
<dbReference type="PANTHER" id="PTHR42923:SF3">
    <property type="entry name" value="PROTOPORPHYRINOGEN OXIDASE"/>
    <property type="match status" value="1"/>
</dbReference>
<dbReference type="Pfam" id="PF01593">
    <property type="entry name" value="Amino_oxidase"/>
    <property type="match status" value="1"/>
</dbReference>
<dbReference type="GO" id="GO:0016491">
    <property type="term" value="F:oxidoreductase activity"/>
    <property type="evidence" value="ECO:0007669"/>
    <property type="project" value="InterPro"/>
</dbReference>
<dbReference type="KEGG" id="izh:FEM41_11870"/>
<dbReference type="OrthoDB" id="20837at2"/>
<reference evidence="2 3" key="1">
    <citation type="submission" date="2019-05" db="EMBL/GenBank/DDBJ databases">
        <title>Complete genome sequence of Izhakiella calystegiae KSNA2, an endophyte isolated from beach morning glory (Calystegia soldanella).</title>
        <authorList>
            <person name="Jiang L."/>
            <person name="Jeong J.C."/>
            <person name="Kim C.Y."/>
            <person name="Kim D.H."/>
            <person name="Kim S.W."/>
            <person name="Lee j."/>
        </authorList>
    </citation>
    <scope>NUCLEOTIDE SEQUENCE [LARGE SCALE GENOMIC DNA]</scope>
    <source>
        <strain evidence="2 3">KSNA2</strain>
    </source>
</reference>
<proteinExistence type="predicted"/>
<dbReference type="PANTHER" id="PTHR42923">
    <property type="entry name" value="PROTOPORPHYRINOGEN OXIDASE"/>
    <property type="match status" value="1"/>
</dbReference>
<dbReference type="InterPro" id="IPR002937">
    <property type="entry name" value="Amino_oxidase"/>
</dbReference>
<dbReference type="Gene3D" id="3.50.50.60">
    <property type="entry name" value="FAD/NAD(P)-binding domain"/>
    <property type="match status" value="1"/>
</dbReference>
<keyword evidence="3" id="KW-1185">Reference proteome</keyword>
<dbReference type="InterPro" id="IPR036188">
    <property type="entry name" value="FAD/NAD-bd_sf"/>
</dbReference>
<protein>
    <submittedName>
        <fullName evidence="2">FAD-dependent oxidoreductase</fullName>
    </submittedName>
</protein>
<sequence>MKKTVHIVGAGVSGLGAAHYLAQQGIDSVIYETSGQLGGRAAGVEEEGTLFEVGGKNFSSQWLRFNALLREFDITGFDPQHPDFHIVLNDRLVKLDKRRTLSGDLRLAMQLGVRGSLQLKRFLDYSRKHAHELNHSQGLIQQVEERWDYKPAAGHFAPSLLAGPIRMFSIIMGAAEPEEIFPSQLMLFTSGFGKGEHFAIQGGIQRFHQALANGKHIRFGERVERILIEQGKVKGLVVKGAKGEETIMADAVISAVPAHVFKRLLTLPIAIREACERIRYYPLAMINALYDKPVFRDGINSIMFNPGSILGHCSANRQYQPEQVRFTLSGIAARQILQFPDDILIERAEREFSRYLPISGRRVAVKVTRHMGGICAYAPYFSRVKHILLGGIAEIDGLEIAGDYLEGHTMEGCLHSAELAVQRLLAR</sequence>
<dbReference type="AlphaFoldDB" id="A0A4P8YHU6"/>
<dbReference type="InterPro" id="IPR050464">
    <property type="entry name" value="Zeta_carotene_desat/Oxidored"/>
</dbReference>
<name>A0A4P8YHU6_9ENTR</name>
<evidence type="ECO:0000259" key="1">
    <source>
        <dbReference type="Pfam" id="PF01593"/>
    </source>
</evidence>
<feature type="domain" description="Amine oxidase" evidence="1">
    <location>
        <begin position="12"/>
        <end position="425"/>
    </location>
</feature>
<gene>
    <name evidence="2" type="ORF">FEM41_11870</name>
</gene>
<organism evidence="2 3">
    <name type="scientific">Jejubacter calystegiae</name>
    <dbReference type="NCBI Taxonomy" id="2579935"/>
    <lineage>
        <taxon>Bacteria</taxon>
        <taxon>Pseudomonadati</taxon>
        <taxon>Pseudomonadota</taxon>
        <taxon>Gammaproteobacteria</taxon>
        <taxon>Enterobacterales</taxon>
        <taxon>Enterobacteriaceae</taxon>
        <taxon>Jejubacter</taxon>
    </lineage>
</organism>
<dbReference type="SUPFAM" id="SSF51905">
    <property type="entry name" value="FAD/NAD(P)-binding domain"/>
    <property type="match status" value="1"/>
</dbReference>
<dbReference type="EMBL" id="CP040428">
    <property type="protein sequence ID" value="QCT20295.1"/>
    <property type="molecule type" value="Genomic_DNA"/>
</dbReference>
<evidence type="ECO:0000313" key="2">
    <source>
        <dbReference type="EMBL" id="QCT20295.1"/>
    </source>
</evidence>
<evidence type="ECO:0000313" key="3">
    <source>
        <dbReference type="Proteomes" id="UP000302163"/>
    </source>
</evidence>